<keyword evidence="2 8" id="KW-0235">DNA replication</keyword>
<organism evidence="11 12">
    <name type="scientific">Micromonospora sicca</name>
    <dbReference type="NCBI Taxonomy" id="2202420"/>
    <lineage>
        <taxon>Bacteria</taxon>
        <taxon>Bacillati</taxon>
        <taxon>Actinomycetota</taxon>
        <taxon>Actinomycetes</taxon>
        <taxon>Micromonosporales</taxon>
        <taxon>Micromonosporaceae</taxon>
        <taxon>Micromonospora</taxon>
    </lineage>
</organism>
<feature type="domain" description="Primosomal protein N' 3' DNA-binding" evidence="10">
    <location>
        <begin position="3"/>
        <end position="96"/>
    </location>
</feature>
<gene>
    <name evidence="8" type="primary">priA</name>
    <name evidence="11" type="ORF">U2F25_13260</name>
</gene>
<feature type="compositionally biased region" description="Pro residues" evidence="9">
    <location>
        <begin position="108"/>
        <end position="120"/>
    </location>
</feature>
<dbReference type="Pfam" id="PF17764">
    <property type="entry name" value="PriA_3primeBD"/>
    <property type="match status" value="1"/>
</dbReference>
<evidence type="ECO:0000256" key="8">
    <source>
        <dbReference type="HAMAP-Rule" id="MF_00983"/>
    </source>
</evidence>
<feature type="region of interest" description="Disordered" evidence="9">
    <location>
        <begin position="99"/>
        <end position="210"/>
    </location>
</feature>
<dbReference type="InterPro" id="IPR027417">
    <property type="entry name" value="P-loop_NTPase"/>
</dbReference>
<feature type="binding site" evidence="8">
    <location>
        <position position="486"/>
    </location>
    <ligand>
        <name>Zn(2+)</name>
        <dbReference type="ChEBI" id="CHEBI:29105"/>
        <label>2</label>
    </ligand>
</feature>
<feature type="binding site" evidence="8">
    <location>
        <position position="501"/>
    </location>
    <ligand>
        <name>Zn(2+)</name>
        <dbReference type="ChEBI" id="CHEBI:29105"/>
        <label>1</label>
    </ligand>
</feature>
<feature type="binding site" evidence="8">
    <location>
        <position position="468"/>
    </location>
    <ligand>
        <name>Zn(2+)</name>
        <dbReference type="ChEBI" id="CHEBI:29105"/>
        <label>2</label>
    </ligand>
</feature>
<evidence type="ECO:0000313" key="12">
    <source>
        <dbReference type="Proteomes" id="UP001290101"/>
    </source>
</evidence>
<keyword evidence="4 8" id="KW-0547">Nucleotide-binding</keyword>
<dbReference type="HAMAP" id="MF_00983">
    <property type="entry name" value="PriA"/>
    <property type="match status" value="1"/>
</dbReference>
<sequence>MDVPLAHLDRPFDYLVPAELDAEAVPGVRVKVRFAGQLVDGWLLERADASDHPRLAYLEKVVSPVPVLAPEVARLARAVADRYAGSLADVLRLAVPPRHARVEKESEPAPPSADPVPPADPAAAGDPALAGATAGTAGGTAGTAPAGPTVADAAPAADPAPAGGTADLASAAAPAAPDGATAAGPVGTAPTAAAPTATGPTGAGGGAVHVDPRGWRDYPAGPAFLRAVTDGRAPRAVWSALPGEDWAARYADAVAATVAGGRGALVVVADARDLDRLDAALTGALGPDRHVCLSAALGPARRYRAFLAARRAPAPVVIGTRAAMFAPVDRLGLVAIWDDGDDLHAEPRAPYPHAREVLLTRAQLGGAAALVGGYARTAEAQLLVETGWAREVVADRATVRARTPAIAPTGDDPQLARDPGAATARLPSLAWTTARDTLRADAPVLVQVPRRGYLPSVACADCRTPARCPHCAGPLALPSAAGTPACRWCGRVAAAYACPECGGRRLRASVTGARRTAEELGRAFPGVPVRTSGREEVLTTVPAGAGLVIATPGAEPVAEGGYGAVLLLDSWALLTRADLRAGEEALRRWLAAAALARPGSAGGRVVVVADGALAPVQALLRWDAAWFAARELAERRELGFPPAVKMASVTGPADAVADLLAGARLPDGAEVLGPVPADEGRERMLVRVPRARAAALAEALHTAAGQRAARKAADPVRLQVDPLSLF</sequence>
<comment type="caution">
    <text evidence="8">As this protein does not have any detectable helicase domains, it probably does not have helicase activity.</text>
</comment>
<evidence type="ECO:0000256" key="6">
    <source>
        <dbReference type="ARBA" id="ARBA00022840"/>
    </source>
</evidence>
<proteinExistence type="inferred from homology"/>
<dbReference type="RefSeq" id="WP_322440592.1">
    <property type="nucleotide sequence ID" value="NZ_JAXOTQ010000014.1"/>
</dbReference>
<feature type="binding site" evidence="8">
    <location>
        <position position="459"/>
    </location>
    <ligand>
        <name>Zn(2+)</name>
        <dbReference type="ChEBI" id="CHEBI:29105"/>
        <label>1</label>
    </ligand>
</feature>
<evidence type="ECO:0000256" key="2">
    <source>
        <dbReference type="ARBA" id="ARBA00022705"/>
    </source>
</evidence>
<evidence type="ECO:0000256" key="1">
    <source>
        <dbReference type="ARBA" id="ARBA00022515"/>
    </source>
</evidence>
<comment type="subunit">
    <text evidence="8">Component of the replication restart primosome.</text>
</comment>
<feature type="binding site" evidence="8">
    <location>
        <position position="489"/>
    </location>
    <ligand>
        <name>Zn(2+)</name>
        <dbReference type="ChEBI" id="CHEBI:29105"/>
        <label>2</label>
    </ligand>
</feature>
<protein>
    <recommendedName>
        <fullName evidence="8">Probable replication restart protein PriA</fullName>
    </recommendedName>
    <alternativeName>
        <fullName evidence="8">Putative ATP-dependent DNA helicase PriA</fullName>
    </alternativeName>
</protein>
<keyword evidence="7 8" id="KW-0238">DNA-binding</keyword>
<keyword evidence="3 8" id="KW-0479">Metal-binding</keyword>
<dbReference type="PANTHER" id="PTHR30580">
    <property type="entry name" value="PRIMOSOMAL PROTEIN N"/>
    <property type="match status" value="1"/>
</dbReference>
<comment type="function">
    <text evidence="8">Initiates the restart of stalled replication forks, which reloads the replicative helicase on sites other than the origin of replication. Recognizes and binds to abandoned replication forks and remodels them to uncover a helicase loading site. Promotes assembly of the primosome at these replication forks.</text>
</comment>
<name>A0ABU5JCX5_9ACTN</name>
<dbReference type="Proteomes" id="UP001290101">
    <property type="component" value="Unassembled WGS sequence"/>
</dbReference>
<evidence type="ECO:0000256" key="9">
    <source>
        <dbReference type="SAM" id="MobiDB-lite"/>
    </source>
</evidence>
<feature type="compositionally biased region" description="Low complexity" evidence="9">
    <location>
        <begin position="121"/>
        <end position="135"/>
    </location>
</feature>
<dbReference type="PANTHER" id="PTHR30580:SF0">
    <property type="entry name" value="PRIMOSOMAL PROTEIN N"/>
    <property type="match status" value="1"/>
</dbReference>
<dbReference type="Gene3D" id="3.40.50.300">
    <property type="entry name" value="P-loop containing nucleotide triphosphate hydrolases"/>
    <property type="match status" value="1"/>
</dbReference>
<feature type="binding site" evidence="8">
    <location>
        <position position="462"/>
    </location>
    <ligand>
        <name>Zn(2+)</name>
        <dbReference type="ChEBI" id="CHEBI:29105"/>
        <label>1</label>
    </ligand>
</feature>
<feature type="binding site" evidence="8">
    <location>
        <position position="498"/>
    </location>
    <ligand>
        <name>Zn(2+)</name>
        <dbReference type="ChEBI" id="CHEBI:29105"/>
        <label>1</label>
    </ligand>
</feature>
<reference evidence="11 12" key="1">
    <citation type="submission" date="2023-12" db="EMBL/GenBank/DDBJ databases">
        <title>Micromonospora sp. nov., isolated from Atacama Desert.</title>
        <authorList>
            <person name="Carro L."/>
            <person name="Golinska P."/>
            <person name="Klenk H.-P."/>
            <person name="Goodfellow M."/>
        </authorList>
    </citation>
    <scope>NUCLEOTIDE SEQUENCE [LARGE SCALE GENOMIC DNA]</scope>
    <source>
        <strain evidence="11 12">4G53</strain>
    </source>
</reference>
<accession>A0ABU5JCX5</accession>
<dbReference type="EMBL" id="JAXOTQ010000014">
    <property type="protein sequence ID" value="MDZ5490428.1"/>
    <property type="molecule type" value="Genomic_DNA"/>
</dbReference>
<evidence type="ECO:0000313" key="11">
    <source>
        <dbReference type="EMBL" id="MDZ5490428.1"/>
    </source>
</evidence>
<feature type="compositionally biased region" description="Low complexity" evidence="9">
    <location>
        <begin position="142"/>
        <end position="200"/>
    </location>
</feature>
<evidence type="ECO:0000256" key="7">
    <source>
        <dbReference type="ARBA" id="ARBA00023125"/>
    </source>
</evidence>
<keyword evidence="12" id="KW-1185">Reference proteome</keyword>
<comment type="cofactor">
    <cofactor evidence="8">
        <name>Zn(2+)</name>
        <dbReference type="ChEBI" id="CHEBI:29105"/>
    </cofactor>
    <text evidence="8">Binds 2 zinc ions per subunit.</text>
</comment>
<dbReference type="InterPro" id="IPR042115">
    <property type="entry name" value="PriA_3primeBD_sf"/>
</dbReference>
<evidence type="ECO:0000256" key="4">
    <source>
        <dbReference type="ARBA" id="ARBA00022741"/>
    </source>
</evidence>
<keyword evidence="5 8" id="KW-0862">Zinc</keyword>
<dbReference type="InterPro" id="IPR041222">
    <property type="entry name" value="PriA_3primeBD"/>
</dbReference>
<evidence type="ECO:0000259" key="10">
    <source>
        <dbReference type="Pfam" id="PF17764"/>
    </source>
</evidence>
<feature type="binding site" evidence="8">
    <location>
        <position position="471"/>
    </location>
    <ligand>
        <name>Zn(2+)</name>
        <dbReference type="ChEBI" id="CHEBI:29105"/>
        <label>2</label>
    </ligand>
</feature>
<dbReference type="Gene3D" id="3.40.1440.60">
    <property type="entry name" value="PriA, 3(prime) DNA-binding domain"/>
    <property type="match status" value="1"/>
</dbReference>
<comment type="caution">
    <text evidence="11">The sequence shown here is derived from an EMBL/GenBank/DDBJ whole genome shotgun (WGS) entry which is preliminary data.</text>
</comment>
<comment type="similarity">
    <text evidence="8">Belongs to the helicase family. PriA subfamily.</text>
</comment>
<dbReference type="InterPro" id="IPR005259">
    <property type="entry name" value="PriA"/>
</dbReference>
<evidence type="ECO:0000256" key="5">
    <source>
        <dbReference type="ARBA" id="ARBA00022833"/>
    </source>
</evidence>
<keyword evidence="1 8" id="KW-0639">Primosome</keyword>
<keyword evidence="6 8" id="KW-0067">ATP-binding</keyword>
<evidence type="ECO:0000256" key="3">
    <source>
        <dbReference type="ARBA" id="ARBA00022723"/>
    </source>
</evidence>